<reference evidence="2" key="1">
    <citation type="submission" date="2020-05" db="UniProtKB">
        <authorList>
            <consortium name="EnsemblMetazoa"/>
        </authorList>
    </citation>
    <scope>IDENTIFICATION</scope>
    <source>
        <strain evidence="2">TTRI</strain>
    </source>
</reference>
<keyword evidence="3" id="KW-1185">Reference proteome</keyword>
<name>A0A1A9UGH6_GLOAU</name>
<dbReference type="VEuPathDB" id="VectorBase:GAUT004061"/>
<proteinExistence type="predicted"/>
<dbReference type="Proteomes" id="UP000078200">
    <property type="component" value="Unassembled WGS sequence"/>
</dbReference>
<dbReference type="EnsemblMetazoa" id="GAUT004061-RA">
    <property type="protein sequence ID" value="GAUT004061-PA"/>
    <property type="gene ID" value="GAUT004061"/>
</dbReference>
<keyword evidence="1" id="KW-0812">Transmembrane</keyword>
<keyword evidence="1" id="KW-0472">Membrane</keyword>
<keyword evidence="1" id="KW-1133">Transmembrane helix</keyword>
<evidence type="ECO:0000313" key="2">
    <source>
        <dbReference type="EnsemblMetazoa" id="GAUT004061-PA"/>
    </source>
</evidence>
<organism evidence="2 3">
    <name type="scientific">Glossina austeni</name>
    <name type="common">Savannah tsetse fly</name>
    <dbReference type="NCBI Taxonomy" id="7395"/>
    <lineage>
        <taxon>Eukaryota</taxon>
        <taxon>Metazoa</taxon>
        <taxon>Ecdysozoa</taxon>
        <taxon>Arthropoda</taxon>
        <taxon>Hexapoda</taxon>
        <taxon>Insecta</taxon>
        <taxon>Pterygota</taxon>
        <taxon>Neoptera</taxon>
        <taxon>Endopterygota</taxon>
        <taxon>Diptera</taxon>
        <taxon>Brachycera</taxon>
        <taxon>Muscomorpha</taxon>
        <taxon>Hippoboscoidea</taxon>
        <taxon>Glossinidae</taxon>
        <taxon>Glossina</taxon>
    </lineage>
</organism>
<sequence>MAYGVKLTFISQYILILLIHIITMLTGLRVTLNQSNLPNTCFTNYALCLQKYQPSEISLITPVIIFPKNKTKTDPLASVDTNTKIASTNEALLNILNQKSDINE</sequence>
<feature type="transmembrane region" description="Helical" evidence="1">
    <location>
        <begin position="12"/>
        <end position="32"/>
    </location>
</feature>
<evidence type="ECO:0000313" key="3">
    <source>
        <dbReference type="Proteomes" id="UP000078200"/>
    </source>
</evidence>
<protein>
    <submittedName>
        <fullName evidence="2">Uncharacterized protein</fullName>
    </submittedName>
</protein>
<dbReference type="AlphaFoldDB" id="A0A1A9UGH6"/>
<evidence type="ECO:0000256" key="1">
    <source>
        <dbReference type="SAM" id="Phobius"/>
    </source>
</evidence>
<accession>A0A1A9UGH6</accession>